<dbReference type="EMBL" id="PXYT01000046">
    <property type="protein sequence ID" value="PSR25952.1"/>
    <property type="molecule type" value="Genomic_DNA"/>
</dbReference>
<protein>
    <submittedName>
        <fullName evidence="7">Uncharacterized protein</fullName>
    </submittedName>
</protein>
<dbReference type="CDD" id="cd01392">
    <property type="entry name" value="HTH_LacI"/>
    <property type="match status" value="1"/>
</dbReference>
<sequence>MATIKDVARKAGVSTATVSHVLNGTRPVTLKTREAVLRAMSDLDYKPSAYARALRTRSSRQIGYVVADLINPFFASIFSGVEKVALKRGYTVVVSHSGEDRGLELDVIHGLVAHGVDGLIVAPVASSQLCTANREIPIPMVFIDRACPGTSIPAVTTIMTEPIVQAVTAIQSRGFNEVALIAGRMSLSTTEHRVEAYLEAVHARGLSPRIYEGNSDVSTGQSAAKWAMRFGKPLGVICGNNLMATGFVQTLLDAQRFQDFALGLVVIGDDQWTSFTTPALSIISQPTVDLGVIGASMLIDQIEYPEQHVESVQLPCQFHPRETFTTTYGDWGGQ</sequence>
<dbReference type="PROSITE" id="PS50943">
    <property type="entry name" value="HTH_CROC1"/>
    <property type="match status" value="1"/>
</dbReference>
<dbReference type="Pfam" id="PF00356">
    <property type="entry name" value="LacI"/>
    <property type="match status" value="1"/>
</dbReference>
<dbReference type="SUPFAM" id="SSF53822">
    <property type="entry name" value="Periplasmic binding protein-like I"/>
    <property type="match status" value="1"/>
</dbReference>
<feature type="domain" description="HTH cro/C1-type" evidence="6">
    <location>
        <begin position="3"/>
        <end position="46"/>
    </location>
</feature>
<comment type="caution">
    <text evidence="7">The sequence shown here is derived from an EMBL/GenBank/DDBJ whole genome shotgun (WGS) entry which is preliminary data.</text>
</comment>
<dbReference type="GO" id="GO:0000976">
    <property type="term" value="F:transcription cis-regulatory region binding"/>
    <property type="evidence" value="ECO:0007669"/>
    <property type="project" value="TreeGrafter"/>
</dbReference>
<evidence type="ECO:0000256" key="4">
    <source>
        <dbReference type="ARBA" id="ARBA00023163"/>
    </source>
</evidence>
<feature type="domain" description="HTH lacI-type" evidence="5">
    <location>
        <begin position="2"/>
        <end position="56"/>
    </location>
</feature>
<dbReference type="PANTHER" id="PTHR30146:SF148">
    <property type="entry name" value="HTH-TYPE TRANSCRIPTIONAL REPRESSOR PURR-RELATED"/>
    <property type="match status" value="1"/>
</dbReference>
<dbReference type="SUPFAM" id="SSF47413">
    <property type="entry name" value="lambda repressor-like DNA-binding domains"/>
    <property type="match status" value="1"/>
</dbReference>
<evidence type="ECO:0000256" key="1">
    <source>
        <dbReference type="ARBA" id="ARBA00022491"/>
    </source>
</evidence>
<dbReference type="PANTHER" id="PTHR30146">
    <property type="entry name" value="LACI-RELATED TRANSCRIPTIONAL REPRESSOR"/>
    <property type="match status" value="1"/>
</dbReference>
<dbReference type="InterPro" id="IPR028082">
    <property type="entry name" value="Peripla_BP_I"/>
</dbReference>
<evidence type="ECO:0000313" key="8">
    <source>
        <dbReference type="Proteomes" id="UP000242699"/>
    </source>
</evidence>
<gene>
    <name evidence="7" type="ORF">C7B43_15445</name>
</gene>
<evidence type="ECO:0000313" key="7">
    <source>
        <dbReference type="EMBL" id="PSR25952.1"/>
    </source>
</evidence>
<dbReference type="CDD" id="cd06267">
    <property type="entry name" value="PBP1_LacI_sugar_binding-like"/>
    <property type="match status" value="1"/>
</dbReference>
<keyword evidence="3" id="KW-0238">DNA-binding</keyword>
<dbReference type="GO" id="GO:0003700">
    <property type="term" value="F:DNA-binding transcription factor activity"/>
    <property type="evidence" value="ECO:0007669"/>
    <property type="project" value="TreeGrafter"/>
</dbReference>
<organism evidence="7 8">
    <name type="scientific">Sulfobacillus benefaciens</name>
    <dbReference type="NCBI Taxonomy" id="453960"/>
    <lineage>
        <taxon>Bacteria</taxon>
        <taxon>Bacillati</taxon>
        <taxon>Bacillota</taxon>
        <taxon>Clostridia</taxon>
        <taxon>Eubacteriales</taxon>
        <taxon>Clostridiales Family XVII. Incertae Sedis</taxon>
        <taxon>Sulfobacillus</taxon>
    </lineage>
</organism>
<keyword evidence="1" id="KW-0678">Repressor</keyword>
<evidence type="ECO:0000259" key="6">
    <source>
        <dbReference type="PROSITE" id="PS50943"/>
    </source>
</evidence>
<evidence type="ECO:0000256" key="2">
    <source>
        <dbReference type="ARBA" id="ARBA00023015"/>
    </source>
</evidence>
<dbReference type="PROSITE" id="PS00356">
    <property type="entry name" value="HTH_LACI_1"/>
    <property type="match status" value="1"/>
</dbReference>
<evidence type="ECO:0000256" key="3">
    <source>
        <dbReference type="ARBA" id="ARBA00023125"/>
    </source>
</evidence>
<keyword evidence="2" id="KW-0805">Transcription regulation</keyword>
<dbReference type="Proteomes" id="UP000242699">
    <property type="component" value="Unassembled WGS sequence"/>
</dbReference>
<dbReference type="AlphaFoldDB" id="A0A2T2WUQ2"/>
<dbReference type="InterPro" id="IPR001387">
    <property type="entry name" value="Cro/C1-type_HTH"/>
</dbReference>
<dbReference type="PROSITE" id="PS50932">
    <property type="entry name" value="HTH_LACI_2"/>
    <property type="match status" value="1"/>
</dbReference>
<proteinExistence type="predicted"/>
<dbReference type="Gene3D" id="3.40.50.2300">
    <property type="match status" value="2"/>
</dbReference>
<dbReference type="InterPro" id="IPR010982">
    <property type="entry name" value="Lambda_DNA-bd_dom_sf"/>
</dbReference>
<dbReference type="InterPro" id="IPR001761">
    <property type="entry name" value="Peripla_BP/Lac1_sug-bd_dom"/>
</dbReference>
<name>A0A2T2WUQ2_9FIRM</name>
<dbReference type="InterPro" id="IPR000843">
    <property type="entry name" value="HTH_LacI"/>
</dbReference>
<dbReference type="Gene3D" id="1.10.260.40">
    <property type="entry name" value="lambda repressor-like DNA-binding domains"/>
    <property type="match status" value="1"/>
</dbReference>
<accession>A0A2T2WUQ2</accession>
<dbReference type="Pfam" id="PF00532">
    <property type="entry name" value="Peripla_BP_1"/>
    <property type="match status" value="1"/>
</dbReference>
<keyword evidence="4" id="KW-0804">Transcription</keyword>
<dbReference type="PRINTS" id="PR00036">
    <property type="entry name" value="HTHLACI"/>
</dbReference>
<reference evidence="7 8" key="1">
    <citation type="journal article" date="2014" name="BMC Genomics">
        <title>Comparison of environmental and isolate Sulfobacillus genomes reveals diverse carbon, sulfur, nitrogen, and hydrogen metabolisms.</title>
        <authorList>
            <person name="Justice N.B."/>
            <person name="Norman A."/>
            <person name="Brown C.T."/>
            <person name="Singh A."/>
            <person name="Thomas B.C."/>
            <person name="Banfield J.F."/>
        </authorList>
    </citation>
    <scope>NUCLEOTIDE SEQUENCE [LARGE SCALE GENOMIC DNA]</scope>
    <source>
        <strain evidence="7">AMDSBA1</strain>
    </source>
</reference>
<evidence type="ECO:0000259" key="5">
    <source>
        <dbReference type="PROSITE" id="PS50932"/>
    </source>
</evidence>
<dbReference type="SMART" id="SM00354">
    <property type="entry name" value="HTH_LACI"/>
    <property type="match status" value="1"/>
</dbReference>